<accession>A0A218XGG9</accession>
<proteinExistence type="predicted"/>
<evidence type="ECO:0000313" key="3">
    <source>
        <dbReference type="Proteomes" id="UP000197138"/>
    </source>
</evidence>
<sequence length="74" mass="8195">MALFSNLFWGCFSDANSSRKRVRSVDEAEGDSLSHNCNRVTEEDSKPSKSSSTKRKSPPIPVAYFPMGSRPSLL</sequence>
<dbReference type="EMBL" id="MTKT01001932">
    <property type="protein sequence ID" value="OWM83432.1"/>
    <property type="molecule type" value="Genomic_DNA"/>
</dbReference>
<feature type="region of interest" description="Disordered" evidence="1">
    <location>
        <begin position="25"/>
        <end position="74"/>
    </location>
</feature>
<dbReference type="AlphaFoldDB" id="A0A218XGG9"/>
<protein>
    <submittedName>
        <fullName evidence="2">Uncharacterized protein</fullName>
    </submittedName>
</protein>
<evidence type="ECO:0000256" key="1">
    <source>
        <dbReference type="SAM" id="MobiDB-lite"/>
    </source>
</evidence>
<reference evidence="3" key="1">
    <citation type="journal article" date="2017" name="Plant J.">
        <title>The pomegranate (Punica granatum L.) genome and the genomics of punicalagin biosynthesis.</title>
        <authorList>
            <person name="Qin G."/>
            <person name="Xu C."/>
            <person name="Ming R."/>
            <person name="Tang H."/>
            <person name="Guyot R."/>
            <person name="Kramer E.M."/>
            <person name="Hu Y."/>
            <person name="Yi X."/>
            <person name="Qi Y."/>
            <person name="Xu X."/>
            <person name="Gao Z."/>
            <person name="Pan H."/>
            <person name="Jian J."/>
            <person name="Tian Y."/>
            <person name="Yue Z."/>
            <person name="Xu Y."/>
        </authorList>
    </citation>
    <scope>NUCLEOTIDE SEQUENCE [LARGE SCALE GENOMIC DNA]</scope>
    <source>
        <strain evidence="3">cv. Dabenzi</strain>
    </source>
</reference>
<dbReference type="Proteomes" id="UP000197138">
    <property type="component" value="Unassembled WGS sequence"/>
</dbReference>
<gene>
    <name evidence="2" type="ORF">CDL15_Pgr012913</name>
</gene>
<evidence type="ECO:0000313" key="2">
    <source>
        <dbReference type="EMBL" id="OWM83432.1"/>
    </source>
</evidence>
<organism evidence="2 3">
    <name type="scientific">Punica granatum</name>
    <name type="common">Pomegranate</name>
    <dbReference type="NCBI Taxonomy" id="22663"/>
    <lineage>
        <taxon>Eukaryota</taxon>
        <taxon>Viridiplantae</taxon>
        <taxon>Streptophyta</taxon>
        <taxon>Embryophyta</taxon>
        <taxon>Tracheophyta</taxon>
        <taxon>Spermatophyta</taxon>
        <taxon>Magnoliopsida</taxon>
        <taxon>eudicotyledons</taxon>
        <taxon>Gunneridae</taxon>
        <taxon>Pentapetalae</taxon>
        <taxon>rosids</taxon>
        <taxon>malvids</taxon>
        <taxon>Myrtales</taxon>
        <taxon>Lythraceae</taxon>
        <taxon>Punica</taxon>
    </lineage>
</organism>
<name>A0A218XGG9_PUNGR</name>
<comment type="caution">
    <text evidence="2">The sequence shown here is derived from an EMBL/GenBank/DDBJ whole genome shotgun (WGS) entry which is preliminary data.</text>
</comment>